<proteinExistence type="predicted"/>
<accession>A0A9D1SVU5</accession>
<reference evidence="1" key="1">
    <citation type="submission" date="2020-10" db="EMBL/GenBank/DDBJ databases">
        <authorList>
            <person name="Gilroy R."/>
        </authorList>
    </citation>
    <scope>NUCLEOTIDE SEQUENCE</scope>
    <source>
        <strain evidence="1">ChiSjej4B22-8349</strain>
    </source>
</reference>
<sequence length="195" mass="21977">MKKFAITISTIILLIIVAFTCATVAYSNTDAYASDRFPDGTTINGIDCSGLSYEQARERLTDQWNSKHIMVTGPLSDDIATFTDFGCTYDIMDELKKAKEQYKVFAAANHFAGTPLIIEFPMKVESYNEEFKEQVIASPFLKQNDASASQDAYVDISDPDFPIIPEIYGDKPNAEKFFNDLLQHIQTGEIKFMYE</sequence>
<protein>
    <submittedName>
        <fullName evidence="1">Uncharacterized protein</fullName>
    </submittedName>
</protein>
<gene>
    <name evidence="1" type="ORF">IAD25_07835</name>
</gene>
<name>A0A9D1SVU5_9FIRM</name>
<evidence type="ECO:0000313" key="2">
    <source>
        <dbReference type="Proteomes" id="UP000824130"/>
    </source>
</evidence>
<evidence type="ECO:0000313" key="1">
    <source>
        <dbReference type="EMBL" id="HIU96596.1"/>
    </source>
</evidence>
<organism evidence="1 2">
    <name type="scientific">Candidatus Allocopromorpha excrementipullorum</name>
    <dbReference type="NCBI Taxonomy" id="2840743"/>
    <lineage>
        <taxon>Bacteria</taxon>
        <taxon>Bacillati</taxon>
        <taxon>Bacillota</taxon>
        <taxon>Clostridia</taxon>
        <taxon>Eubacteriales</taxon>
        <taxon>Eubacteriaceae</taxon>
        <taxon>Eubacteriaceae incertae sedis</taxon>
        <taxon>Candidatus Allocopromorpha</taxon>
    </lineage>
</organism>
<comment type="caution">
    <text evidence="1">The sequence shown here is derived from an EMBL/GenBank/DDBJ whole genome shotgun (WGS) entry which is preliminary data.</text>
</comment>
<dbReference type="EMBL" id="DVOB01000162">
    <property type="protein sequence ID" value="HIU96596.1"/>
    <property type="molecule type" value="Genomic_DNA"/>
</dbReference>
<feature type="non-terminal residue" evidence="1">
    <location>
        <position position="195"/>
    </location>
</feature>
<reference evidence="1" key="2">
    <citation type="journal article" date="2021" name="PeerJ">
        <title>Extensive microbial diversity within the chicken gut microbiome revealed by metagenomics and culture.</title>
        <authorList>
            <person name="Gilroy R."/>
            <person name="Ravi A."/>
            <person name="Getino M."/>
            <person name="Pursley I."/>
            <person name="Horton D.L."/>
            <person name="Alikhan N.F."/>
            <person name="Baker D."/>
            <person name="Gharbi K."/>
            <person name="Hall N."/>
            <person name="Watson M."/>
            <person name="Adriaenssens E.M."/>
            <person name="Foster-Nyarko E."/>
            <person name="Jarju S."/>
            <person name="Secka A."/>
            <person name="Antonio M."/>
            <person name="Oren A."/>
            <person name="Chaudhuri R.R."/>
            <person name="La Ragione R."/>
            <person name="Hildebrand F."/>
            <person name="Pallen M.J."/>
        </authorList>
    </citation>
    <scope>NUCLEOTIDE SEQUENCE</scope>
    <source>
        <strain evidence="1">ChiSjej4B22-8349</strain>
    </source>
</reference>
<dbReference type="AlphaFoldDB" id="A0A9D1SVU5"/>
<dbReference type="Proteomes" id="UP000824130">
    <property type="component" value="Unassembled WGS sequence"/>
</dbReference>